<dbReference type="RefSeq" id="XP_004337994.1">
    <property type="nucleotide sequence ID" value="XM_004337946.1"/>
</dbReference>
<protein>
    <submittedName>
        <fullName evidence="1">Uncharacterized protein</fullName>
    </submittedName>
</protein>
<dbReference type="OrthoDB" id="17543at2759"/>
<dbReference type="KEGG" id="acan:ACA1_221470"/>
<accession>L8GV62</accession>
<organism evidence="1 2">
    <name type="scientific">Acanthamoeba castellanii (strain ATCC 30010 / Neff)</name>
    <dbReference type="NCBI Taxonomy" id="1257118"/>
    <lineage>
        <taxon>Eukaryota</taxon>
        <taxon>Amoebozoa</taxon>
        <taxon>Discosea</taxon>
        <taxon>Longamoebia</taxon>
        <taxon>Centramoebida</taxon>
        <taxon>Acanthamoebidae</taxon>
        <taxon>Acanthamoeba</taxon>
    </lineage>
</organism>
<dbReference type="AlphaFoldDB" id="L8GV62"/>
<keyword evidence="2" id="KW-1185">Reference proteome</keyword>
<dbReference type="Proteomes" id="UP000011083">
    <property type="component" value="Unassembled WGS sequence"/>
</dbReference>
<dbReference type="GeneID" id="14916697"/>
<evidence type="ECO:0000313" key="1">
    <source>
        <dbReference type="EMBL" id="ELR15981.1"/>
    </source>
</evidence>
<evidence type="ECO:0000313" key="2">
    <source>
        <dbReference type="Proteomes" id="UP000011083"/>
    </source>
</evidence>
<name>L8GV62_ACACF</name>
<dbReference type="EMBL" id="KB008010">
    <property type="protein sequence ID" value="ELR15981.1"/>
    <property type="molecule type" value="Genomic_DNA"/>
</dbReference>
<gene>
    <name evidence="1" type="ORF">ACA1_221470</name>
</gene>
<proteinExistence type="predicted"/>
<reference evidence="1 2" key="1">
    <citation type="journal article" date="2013" name="Genome Biol.">
        <title>Genome of Acanthamoeba castellanii highlights extensive lateral gene transfer and early evolution of tyrosine kinase signaling.</title>
        <authorList>
            <person name="Clarke M."/>
            <person name="Lohan A.J."/>
            <person name="Liu B."/>
            <person name="Lagkouvardos I."/>
            <person name="Roy S."/>
            <person name="Zafar N."/>
            <person name="Bertelli C."/>
            <person name="Schilde C."/>
            <person name="Kianianmomeni A."/>
            <person name="Burglin T.R."/>
            <person name="Frech C."/>
            <person name="Turcotte B."/>
            <person name="Kopec K.O."/>
            <person name="Synnott J.M."/>
            <person name="Choo C."/>
            <person name="Paponov I."/>
            <person name="Finkler A."/>
            <person name="Soon Heng Tan C."/>
            <person name="Hutchins A.P."/>
            <person name="Weinmeier T."/>
            <person name="Rattei T."/>
            <person name="Chu J.S."/>
            <person name="Gimenez G."/>
            <person name="Irimia M."/>
            <person name="Rigden D.J."/>
            <person name="Fitzpatrick D.A."/>
            <person name="Lorenzo-Morales J."/>
            <person name="Bateman A."/>
            <person name="Chiu C.H."/>
            <person name="Tang P."/>
            <person name="Hegemann P."/>
            <person name="Fromm H."/>
            <person name="Raoult D."/>
            <person name="Greub G."/>
            <person name="Miranda-Saavedra D."/>
            <person name="Chen N."/>
            <person name="Nash P."/>
            <person name="Ginger M.L."/>
            <person name="Horn M."/>
            <person name="Schaap P."/>
            <person name="Caler L."/>
            <person name="Loftus B."/>
        </authorList>
    </citation>
    <scope>NUCLEOTIDE SEQUENCE [LARGE SCALE GENOMIC DNA]</scope>
    <source>
        <strain evidence="1 2">Neff</strain>
    </source>
</reference>
<dbReference type="VEuPathDB" id="AmoebaDB:ACA1_221470"/>
<sequence length="160" mass="18570">MMRDPAPVPGFRHVYPNFRHQNKANGFSCAQLSPMSLRPVDHGQPGLPPALNIENFHQDSKVFPEELYTEGNPGQLYVANRLRFYADPVPHRHKYHGTTGITINIPAYFERRLSYVDSRQFYCNFYERLASQKSDFKRLVELMDEVGSMHYYNIKTTGTL</sequence>